<dbReference type="SMART" id="SM00238">
    <property type="entry name" value="BIR"/>
    <property type="match status" value="3"/>
</dbReference>
<dbReference type="PANTHER" id="PTHR10044:SF139">
    <property type="entry name" value="DEATH-ASSOCIATED INHIBITOR OF APOPTOSIS 2"/>
    <property type="match status" value="1"/>
</dbReference>
<dbReference type="GO" id="GO:0089720">
    <property type="term" value="F:caspase binding"/>
    <property type="evidence" value="ECO:0007669"/>
    <property type="project" value="UniProtKB-ARBA"/>
</dbReference>
<dbReference type="InterPro" id="IPR050784">
    <property type="entry name" value="IAP"/>
</dbReference>
<dbReference type="EMBL" id="JAAOIC020000020">
    <property type="protein sequence ID" value="KAG8040581.1"/>
    <property type="molecule type" value="Genomic_DNA"/>
</dbReference>
<evidence type="ECO:0000256" key="7">
    <source>
        <dbReference type="SAM" id="MobiDB-lite"/>
    </source>
</evidence>
<keyword evidence="4 6" id="KW-0863">Zinc-finger</keyword>
<keyword evidence="5" id="KW-0862">Zinc</keyword>
<dbReference type="GO" id="GO:0008270">
    <property type="term" value="F:zinc ion binding"/>
    <property type="evidence" value="ECO:0007669"/>
    <property type="project" value="UniProtKB-KW"/>
</dbReference>
<feature type="compositionally biased region" description="Polar residues" evidence="7">
    <location>
        <begin position="109"/>
        <end position="125"/>
    </location>
</feature>
<keyword evidence="2" id="KW-0053">Apoptosis</keyword>
<keyword evidence="10" id="KW-1185">Reference proteome</keyword>
<comment type="caution">
    <text evidence="9">The sequence shown here is derived from an EMBL/GenBank/DDBJ whole genome shotgun (WGS) entry which is preliminary data.</text>
</comment>
<dbReference type="SMART" id="SM00184">
    <property type="entry name" value="RING"/>
    <property type="match status" value="1"/>
</dbReference>
<dbReference type="PROSITE" id="PS50143">
    <property type="entry name" value="BIR_REPEAT_2"/>
    <property type="match status" value="3"/>
</dbReference>
<dbReference type="Pfam" id="PF13920">
    <property type="entry name" value="zf-C3HC4_3"/>
    <property type="match status" value="1"/>
</dbReference>
<dbReference type="PROSITE" id="PS50089">
    <property type="entry name" value="ZF_RING_2"/>
    <property type="match status" value="1"/>
</dbReference>
<dbReference type="Pfam" id="PF00653">
    <property type="entry name" value="BIR"/>
    <property type="match status" value="3"/>
</dbReference>
<comment type="similarity">
    <text evidence="1">Belongs to the IAP family.</text>
</comment>
<dbReference type="GO" id="GO:0031625">
    <property type="term" value="F:ubiquitin protein ligase binding"/>
    <property type="evidence" value="ECO:0007669"/>
    <property type="project" value="UniProtKB-ARBA"/>
</dbReference>
<dbReference type="GO" id="GO:0051726">
    <property type="term" value="P:regulation of cell cycle"/>
    <property type="evidence" value="ECO:0007669"/>
    <property type="project" value="TreeGrafter"/>
</dbReference>
<dbReference type="FunFam" id="3.30.40.10:FF:000184">
    <property type="entry name" value="Baculoviral IAP repeat containing 2"/>
    <property type="match status" value="1"/>
</dbReference>
<evidence type="ECO:0000256" key="6">
    <source>
        <dbReference type="PROSITE-ProRule" id="PRU00175"/>
    </source>
</evidence>
<dbReference type="CDD" id="cd00022">
    <property type="entry name" value="BIR"/>
    <property type="match status" value="3"/>
</dbReference>
<dbReference type="GO" id="GO:0006915">
    <property type="term" value="P:apoptotic process"/>
    <property type="evidence" value="ECO:0007669"/>
    <property type="project" value="UniProtKB-KW"/>
</dbReference>
<proteinExistence type="inferred from homology"/>
<reference evidence="9" key="2">
    <citation type="submission" date="2021-04" db="EMBL/GenBank/DDBJ databases">
        <title>Genome-wide patterns of bracovirus chromosomal integration into multiple host tissues during parasitism.</title>
        <authorList>
            <person name="Chebbi M.A.C."/>
        </authorList>
    </citation>
    <scope>NUCLEOTIDE SEQUENCE</scope>
    <source>
        <tissue evidence="9">Whole body</tissue>
    </source>
</reference>
<dbReference type="GO" id="GO:0043066">
    <property type="term" value="P:negative regulation of apoptotic process"/>
    <property type="evidence" value="ECO:0007669"/>
    <property type="project" value="TreeGrafter"/>
</dbReference>
<reference evidence="9" key="1">
    <citation type="submission" date="2020-03" db="EMBL/GenBank/DDBJ databases">
        <authorList>
            <person name="Chebbi M.A."/>
            <person name="Drezen J.M."/>
        </authorList>
    </citation>
    <scope>NUCLEOTIDE SEQUENCE</scope>
    <source>
        <tissue evidence="9">Whole body</tissue>
    </source>
</reference>
<dbReference type="GO" id="GO:0031398">
    <property type="term" value="P:positive regulation of protein ubiquitination"/>
    <property type="evidence" value="ECO:0007669"/>
    <property type="project" value="TreeGrafter"/>
</dbReference>
<evidence type="ECO:0000256" key="2">
    <source>
        <dbReference type="ARBA" id="ARBA00022703"/>
    </source>
</evidence>
<keyword evidence="3" id="KW-0479">Metal-binding</keyword>
<dbReference type="InterPro" id="IPR001370">
    <property type="entry name" value="BIR_rpt"/>
</dbReference>
<feature type="compositionally biased region" description="Low complexity" evidence="7">
    <location>
        <begin position="352"/>
        <end position="371"/>
    </location>
</feature>
<dbReference type="CDD" id="cd16713">
    <property type="entry name" value="RING-HC_BIRC2_3_7"/>
    <property type="match status" value="1"/>
</dbReference>
<evidence type="ECO:0000256" key="4">
    <source>
        <dbReference type="ARBA" id="ARBA00022771"/>
    </source>
</evidence>
<evidence type="ECO:0000256" key="1">
    <source>
        <dbReference type="ARBA" id="ARBA00006672"/>
    </source>
</evidence>
<feature type="region of interest" description="Disordered" evidence="7">
    <location>
        <begin position="345"/>
        <end position="373"/>
    </location>
</feature>
<dbReference type="GO" id="GO:0061630">
    <property type="term" value="F:ubiquitin protein ligase activity"/>
    <property type="evidence" value="ECO:0007669"/>
    <property type="project" value="TreeGrafter"/>
</dbReference>
<organism evidence="9 10">
    <name type="scientific">Cotesia typhae</name>
    <dbReference type="NCBI Taxonomy" id="2053667"/>
    <lineage>
        <taxon>Eukaryota</taxon>
        <taxon>Metazoa</taxon>
        <taxon>Ecdysozoa</taxon>
        <taxon>Arthropoda</taxon>
        <taxon>Hexapoda</taxon>
        <taxon>Insecta</taxon>
        <taxon>Pterygota</taxon>
        <taxon>Neoptera</taxon>
        <taxon>Endopterygota</taxon>
        <taxon>Hymenoptera</taxon>
        <taxon>Apocrita</taxon>
        <taxon>Ichneumonoidea</taxon>
        <taxon>Braconidae</taxon>
        <taxon>Microgastrinae</taxon>
        <taxon>Cotesia</taxon>
    </lineage>
</organism>
<dbReference type="GO" id="GO:0022416">
    <property type="term" value="P:chaeta development"/>
    <property type="evidence" value="ECO:0007669"/>
    <property type="project" value="UniProtKB-ARBA"/>
</dbReference>
<dbReference type="GO" id="GO:0070936">
    <property type="term" value="P:protein K48-linked ubiquitination"/>
    <property type="evidence" value="ECO:0007669"/>
    <property type="project" value="UniProtKB-ARBA"/>
</dbReference>
<evidence type="ECO:0000313" key="10">
    <source>
        <dbReference type="Proteomes" id="UP000729913"/>
    </source>
</evidence>
<dbReference type="Proteomes" id="UP000729913">
    <property type="component" value="Unassembled WGS sequence"/>
</dbReference>
<feature type="region of interest" description="Disordered" evidence="7">
    <location>
        <begin position="466"/>
        <end position="486"/>
    </location>
</feature>
<dbReference type="PROSITE" id="PS01282">
    <property type="entry name" value="BIR_REPEAT_1"/>
    <property type="match status" value="1"/>
</dbReference>
<evidence type="ECO:0000313" key="9">
    <source>
        <dbReference type="EMBL" id="KAG8040581.1"/>
    </source>
</evidence>
<dbReference type="GO" id="GO:0005829">
    <property type="term" value="C:cytosol"/>
    <property type="evidence" value="ECO:0007669"/>
    <property type="project" value="UniProtKB-ARBA"/>
</dbReference>
<accession>A0A8J5RG26</accession>
<dbReference type="GO" id="GO:0048471">
    <property type="term" value="C:perinuclear region of cytoplasm"/>
    <property type="evidence" value="ECO:0007669"/>
    <property type="project" value="UniProtKB-ARBA"/>
</dbReference>
<feature type="domain" description="RING-type" evidence="8">
    <location>
        <begin position="531"/>
        <end position="566"/>
    </location>
</feature>
<dbReference type="OrthoDB" id="774873at2759"/>
<protein>
    <recommendedName>
        <fullName evidence="8">RING-type domain-containing protein</fullName>
    </recommendedName>
</protein>
<dbReference type="GO" id="GO:0004869">
    <property type="term" value="F:cysteine-type endopeptidase inhibitor activity"/>
    <property type="evidence" value="ECO:0007669"/>
    <property type="project" value="UniProtKB-ARBA"/>
</dbReference>
<evidence type="ECO:0000256" key="5">
    <source>
        <dbReference type="ARBA" id="ARBA00022833"/>
    </source>
</evidence>
<dbReference type="AlphaFoldDB" id="A0A8J5RG26"/>
<dbReference type="FunFam" id="1.10.1170.10:FF:000003">
    <property type="entry name" value="E3 ubiquitin-protein ligase XIAP"/>
    <property type="match status" value="1"/>
</dbReference>
<dbReference type="InterPro" id="IPR001841">
    <property type="entry name" value="Znf_RING"/>
</dbReference>
<dbReference type="PANTHER" id="PTHR10044">
    <property type="entry name" value="INHIBITOR OF APOPTOSIS"/>
    <property type="match status" value="1"/>
</dbReference>
<sequence length="578" mass="64918">MNFELNRLNTFNEWPENAAVSPSRIAKGGFYYTGQGTSVQCFFCGVTISEWNYGDQVMARHREASPECPFVLNSTGTCNVPLLDSNNSTPSLFSLPPPPEEPRIESSDRQQQQPTTSFPVPSQNPRIEYGTYEQRLRSFENWPATNNVTPESLARAGFYYLQQEDTVECVYCRGVMSKWEPGDDPFNEHRNGFPHCDFFNHQESNSALTTEEKEELANVKLLSGTTADLHKLRIQKHTGPRQLKYATYEGRLRTFQGWPDILQQTPDMLSIAGFYYVGSGDQVRCFHCDGGLHNWEADDDPWTEHARWFPKCGFVSIVRGQNFIQHCIDNRPPLDPLIFLGVPENGEDVGESSTSQPASSSSNFNSNSNSNPVRIRNEVTDTEVEELLHSAPAITALQLGLNVGRVKTALRQRLVRFGVPYTNSDQLIEHVRRIHLTEENNGLENNTETSSSELADLLSKVITVQSSSKSRSQGQNGSDIVQQQVPMSCNGETQEATVMSLKKDKRADAQTDNGPLSLEEENRRLREARLCKICMDREVSVVFLPCGHLATCVQCAPSLTDCPMCRQEIRATVRTFLA</sequence>
<evidence type="ECO:0000256" key="3">
    <source>
        <dbReference type="ARBA" id="ARBA00022723"/>
    </source>
</evidence>
<dbReference type="GO" id="GO:0005634">
    <property type="term" value="C:nucleus"/>
    <property type="evidence" value="ECO:0007669"/>
    <property type="project" value="TreeGrafter"/>
</dbReference>
<gene>
    <name evidence="9" type="ORF">G9C98_002577</name>
</gene>
<evidence type="ECO:0000259" key="8">
    <source>
        <dbReference type="PROSITE" id="PS50089"/>
    </source>
</evidence>
<feature type="region of interest" description="Disordered" evidence="7">
    <location>
        <begin position="89"/>
        <end position="126"/>
    </location>
</feature>
<dbReference type="GO" id="GO:0043027">
    <property type="term" value="F:cysteine-type endopeptidase inhibitor activity involved in apoptotic process"/>
    <property type="evidence" value="ECO:0007669"/>
    <property type="project" value="UniProtKB-ARBA"/>
</dbReference>
<name>A0A8J5RG26_9HYME</name>
<dbReference type="FunFam" id="1.10.1170.10:FF:000002">
    <property type="entry name" value="Baculoviral IAP repeat containing 7"/>
    <property type="match status" value="1"/>
</dbReference>